<dbReference type="InterPro" id="IPR036034">
    <property type="entry name" value="PDZ_sf"/>
</dbReference>
<dbReference type="Pfam" id="PF03572">
    <property type="entry name" value="Peptidase_S41"/>
    <property type="match status" value="1"/>
</dbReference>
<sequence>MKFNLFSILLLFIFCFSSCKEKETANESLNRQAKHYIADYDELVATLTTEHPTLYEFTSKENFDKKVIQLRSQINNSTSKKDFIWILSELIATVGCGHTSLGFFNQQRALLTPKEYFPLLTRFIDQKLYVIDNLINEDTVNVGDEITQINGKSIAEIMDTIYAHINSQASIKSSKKELFNSYNTSYLAYALDFPETYTIKVAGSDDTIVLKSLENKPPDAPLFSKKHPCQKDFCLTEANKETALLTLRNFAYYGRKTEVFTDFLDDSFKEIKDKGYTNLIIDVRGNLGGPGAASIHLLKHTLQKPFKYFVEDGTDDDRRGMQQPFENNFNGKIAFVMNGLGNSTVGHLASVYKDKRRVVFVGETLGSNQFCTANQKQFQLTHTDFHYTVARNVFVTDVQEKNTKATITPDIKIEQSIEDYLSDKDVVLEKALELMEE</sequence>
<dbReference type="SUPFAM" id="SSF52096">
    <property type="entry name" value="ClpP/crotonase"/>
    <property type="match status" value="1"/>
</dbReference>
<dbReference type="InterPro" id="IPR029045">
    <property type="entry name" value="ClpP/crotonase-like_dom_sf"/>
</dbReference>
<dbReference type="Proteomes" id="UP001597319">
    <property type="component" value="Unassembled WGS sequence"/>
</dbReference>
<protein>
    <submittedName>
        <fullName evidence="2">S41 family peptidase</fullName>
    </submittedName>
</protein>
<name>A0ABW5L9I7_9FLAO</name>
<dbReference type="Gene3D" id="3.30.750.44">
    <property type="match status" value="1"/>
</dbReference>
<dbReference type="EMBL" id="JBHULE010000002">
    <property type="protein sequence ID" value="MFD2561440.1"/>
    <property type="molecule type" value="Genomic_DNA"/>
</dbReference>
<dbReference type="Gene3D" id="2.30.42.10">
    <property type="match status" value="1"/>
</dbReference>
<accession>A0ABW5L9I7</accession>
<comment type="caution">
    <text evidence="2">The sequence shown here is derived from an EMBL/GenBank/DDBJ whole genome shotgun (WGS) entry which is preliminary data.</text>
</comment>
<proteinExistence type="predicted"/>
<keyword evidence="3" id="KW-1185">Reference proteome</keyword>
<organism evidence="2 3">
    <name type="scientific">Aquimarina rubra</name>
    <dbReference type="NCBI Taxonomy" id="1920033"/>
    <lineage>
        <taxon>Bacteria</taxon>
        <taxon>Pseudomonadati</taxon>
        <taxon>Bacteroidota</taxon>
        <taxon>Flavobacteriia</taxon>
        <taxon>Flavobacteriales</taxon>
        <taxon>Flavobacteriaceae</taxon>
        <taxon>Aquimarina</taxon>
    </lineage>
</organism>
<evidence type="ECO:0000313" key="3">
    <source>
        <dbReference type="Proteomes" id="UP001597319"/>
    </source>
</evidence>
<evidence type="ECO:0000259" key="1">
    <source>
        <dbReference type="Pfam" id="PF03572"/>
    </source>
</evidence>
<dbReference type="Gene3D" id="3.90.226.10">
    <property type="entry name" value="2-enoyl-CoA Hydratase, Chain A, domain 1"/>
    <property type="match status" value="1"/>
</dbReference>
<dbReference type="RefSeq" id="WP_378289141.1">
    <property type="nucleotide sequence ID" value="NZ_JBHULE010000002.1"/>
</dbReference>
<dbReference type="PANTHER" id="PTHR32060:SF30">
    <property type="entry name" value="CARBOXY-TERMINAL PROCESSING PROTEASE CTPA"/>
    <property type="match status" value="1"/>
</dbReference>
<feature type="domain" description="Tail specific protease" evidence="1">
    <location>
        <begin position="259"/>
        <end position="413"/>
    </location>
</feature>
<evidence type="ECO:0000313" key="2">
    <source>
        <dbReference type="EMBL" id="MFD2561440.1"/>
    </source>
</evidence>
<dbReference type="PANTHER" id="PTHR32060">
    <property type="entry name" value="TAIL-SPECIFIC PROTEASE"/>
    <property type="match status" value="1"/>
</dbReference>
<dbReference type="InterPro" id="IPR005151">
    <property type="entry name" value="Tail-specific_protease"/>
</dbReference>
<gene>
    <name evidence="2" type="ORF">ACFSR1_02085</name>
</gene>
<reference evidence="3" key="1">
    <citation type="journal article" date="2019" name="Int. J. Syst. Evol. Microbiol.">
        <title>The Global Catalogue of Microorganisms (GCM) 10K type strain sequencing project: providing services to taxonomists for standard genome sequencing and annotation.</title>
        <authorList>
            <consortium name="The Broad Institute Genomics Platform"/>
            <consortium name="The Broad Institute Genome Sequencing Center for Infectious Disease"/>
            <person name="Wu L."/>
            <person name="Ma J."/>
        </authorList>
    </citation>
    <scope>NUCLEOTIDE SEQUENCE [LARGE SCALE GENOMIC DNA]</scope>
    <source>
        <strain evidence="3">KCTC 52274</strain>
    </source>
</reference>